<dbReference type="InterPro" id="IPR019747">
    <property type="entry name" value="FERM_CS"/>
</dbReference>
<sequence>MDMDEVTCFICDKVFCKPSNLKRHRKDHHEIPCPVCRKGRIFETQPQLQEHLRAHHSWYDRTEDVEFVLVKTMDSELEFAIQSSTTGKHIFDQVVKTIGLRETWCFGLQCTDNKGFTTWLKLNKKILSQDVKKDPTFVFKFRAKFYPEDVAEEIQDVTMRLFYLQVKDGILSEEIYCPPETSVILASYAMQAKYGVYNPEEHVDGFLAADRLLPQLVLDQFKLNSEEWERCIKIYWADHWATTREQAMLEYLKIAQDLGMYGVNYFEIRNKKGTDLYLGVDALGLNIYDKADRLSPKVGFPWSEIRNISFKEKTFYIELSDTEDPIHEFIFYAPRLPSNNPILWLTIGNYELYESRRAPGAVGVIYQMKQEARAERAEILAEYNKARQVWMESYEKFLVLGDQKSLMIIAQSLKLKEYGLRELTAQLQSEKAMSDDKRRRLKDQVDAREREVYTMREEVKRQTEQLNERILTHQKTKDFYTHDVVHRYAQVEIADEEDNGATELTNDADQNVPKHELERVTEKNIELENKLEELARELDSVKHQNAVTDDDVLHTENKKAGRDKYKTLRQIRGGNTKRRIDQYENM</sequence>
<feature type="domain" description="FERM" evidence="10">
    <location>
        <begin position="66"/>
        <end position="357"/>
    </location>
</feature>
<keyword evidence="8" id="KW-0863">Zinc-finger</keyword>
<dbReference type="PRINTS" id="PR00661">
    <property type="entry name" value="ERMFAMILY"/>
</dbReference>
<dbReference type="InterPro" id="IPR018980">
    <property type="entry name" value="FERM_PH-like_C"/>
</dbReference>
<dbReference type="PRINTS" id="PR00935">
    <property type="entry name" value="BAND41"/>
</dbReference>
<dbReference type="GO" id="GO:0008270">
    <property type="term" value="F:zinc ion binding"/>
    <property type="evidence" value="ECO:0007669"/>
    <property type="project" value="UniProtKB-KW"/>
</dbReference>
<dbReference type="InterPro" id="IPR011259">
    <property type="entry name" value="ERM_C_dom"/>
</dbReference>
<evidence type="ECO:0000313" key="13">
    <source>
        <dbReference type="Proteomes" id="UP000230233"/>
    </source>
</evidence>
<dbReference type="InterPro" id="IPR019748">
    <property type="entry name" value="FERM_central"/>
</dbReference>
<dbReference type="InterPro" id="IPR011993">
    <property type="entry name" value="PH-like_dom_sf"/>
</dbReference>
<keyword evidence="8" id="KW-0479">Metal-binding</keyword>
<dbReference type="PROSITE" id="PS50157">
    <property type="entry name" value="ZINC_FINGER_C2H2_2"/>
    <property type="match status" value="1"/>
</dbReference>
<comment type="caution">
    <text evidence="12">The sequence shown here is derived from an EMBL/GenBank/DDBJ whole genome shotgun (WGS) entry which is preliminary data.</text>
</comment>
<evidence type="ECO:0000256" key="3">
    <source>
        <dbReference type="ARBA" id="ARBA00004536"/>
    </source>
</evidence>
<dbReference type="Gene3D" id="3.10.20.90">
    <property type="entry name" value="Phosphatidylinositol 3-kinase Catalytic Subunit, Chain A, domain 1"/>
    <property type="match status" value="1"/>
</dbReference>
<dbReference type="Gene3D" id="6.10.360.10">
    <property type="match status" value="1"/>
</dbReference>
<dbReference type="CDD" id="cd13194">
    <property type="entry name" value="FERM_C_ERM"/>
    <property type="match status" value="1"/>
</dbReference>
<evidence type="ECO:0000256" key="8">
    <source>
        <dbReference type="PROSITE-ProRule" id="PRU00042"/>
    </source>
</evidence>
<dbReference type="InterPro" id="IPR000299">
    <property type="entry name" value="FERM_domain"/>
</dbReference>
<dbReference type="Gene3D" id="3.30.160.60">
    <property type="entry name" value="Classic Zinc Finger"/>
    <property type="match status" value="1"/>
</dbReference>
<dbReference type="InterPro" id="IPR014352">
    <property type="entry name" value="FERM/acyl-CoA-bd_prot_sf"/>
</dbReference>
<protein>
    <recommendedName>
        <fullName evidence="4">Moesin/ezrin/radixin homolog 1</fullName>
    </recommendedName>
</protein>
<dbReference type="PROSITE" id="PS00660">
    <property type="entry name" value="FERM_1"/>
    <property type="match status" value="1"/>
</dbReference>
<dbReference type="GO" id="GO:0005902">
    <property type="term" value="C:microvillus"/>
    <property type="evidence" value="ECO:0007669"/>
    <property type="project" value="UniProtKB-SubCell"/>
</dbReference>
<dbReference type="Pfam" id="PF00373">
    <property type="entry name" value="FERM_M"/>
    <property type="match status" value="1"/>
</dbReference>
<dbReference type="OrthoDB" id="6018897at2759"/>
<evidence type="ECO:0000313" key="12">
    <source>
        <dbReference type="EMBL" id="PIC52699.1"/>
    </source>
</evidence>
<gene>
    <name evidence="12" type="primary">Cnig_chr_I.g2696</name>
    <name evidence="12" type="ORF">B9Z55_002696</name>
</gene>
<dbReference type="InterPro" id="IPR008954">
    <property type="entry name" value="Moesin_tail_sf"/>
</dbReference>
<keyword evidence="6" id="KW-0472">Membrane</keyword>
<dbReference type="InterPro" id="IPR000798">
    <property type="entry name" value="Ez/rad/moesin-like"/>
</dbReference>
<dbReference type="GO" id="GO:0005886">
    <property type="term" value="C:plasma membrane"/>
    <property type="evidence" value="ECO:0007669"/>
    <property type="project" value="UniProtKB-SubCell"/>
</dbReference>
<dbReference type="SUPFAM" id="SSF48678">
    <property type="entry name" value="Moesin tail domain"/>
    <property type="match status" value="1"/>
</dbReference>
<dbReference type="PANTHER" id="PTHR23281">
    <property type="entry name" value="MERLIN/MOESIN/EZRIN/RADIXIN"/>
    <property type="match status" value="1"/>
</dbReference>
<dbReference type="InterPro" id="IPR018979">
    <property type="entry name" value="FERM_N"/>
</dbReference>
<reference evidence="13" key="1">
    <citation type="submission" date="2017-10" db="EMBL/GenBank/DDBJ databases">
        <title>Rapid genome shrinkage in a self-fertile nematode reveals novel sperm competition proteins.</title>
        <authorList>
            <person name="Yin D."/>
            <person name="Schwarz E.M."/>
            <person name="Thomas C.G."/>
            <person name="Felde R.L."/>
            <person name="Korf I.F."/>
            <person name="Cutter A.D."/>
            <person name="Schartner C.M."/>
            <person name="Ralston E.J."/>
            <person name="Meyer B.J."/>
            <person name="Haag E.S."/>
        </authorList>
    </citation>
    <scope>NUCLEOTIDE SEQUENCE [LARGE SCALE GENOMIC DNA]</scope>
    <source>
        <strain evidence="13">JU1422</strain>
    </source>
</reference>
<keyword evidence="9" id="KW-0175">Coiled coil</keyword>
<dbReference type="PROSITE" id="PS00028">
    <property type="entry name" value="ZINC_FINGER_C2H2_1"/>
    <property type="match status" value="1"/>
</dbReference>
<dbReference type="SMART" id="SM00355">
    <property type="entry name" value="ZnF_C2H2"/>
    <property type="match status" value="2"/>
</dbReference>
<dbReference type="Gene3D" id="1.20.80.10">
    <property type="match status" value="1"/>
</dbReference>
<keyword evidence="8" id="KW-0862">Zinc</keyword>
<dbReference type="Pfam" id="PF09379">
    <property type="entry name" value="FERM_N"/>
    <property type="match status" value="1"/>
</dbReference>
<dbReference type="STRING" id="1611254.A0A2G5VLP5"/>
<dbReference type="InterPro" id="IPR011174">
    <property type="entry name" value="ERM"/>
</dbReference>
<keyword evidence="5" id="KW-1003">Cell membrane</keyword>
<dbReference type="Proteomes" id="UP000230233">
    <property type="component" value="Chromosome I"/>
</dbReference>
<evidence type="ECO:0000256" key="4">
    <source>
        <dbReference type="ARBA" id="ARBA00022025"/>
    </source>
</evidence>
<dbReference type="InterPro" id="IPR019749">
    <property type="entry name" value="Band_41_domain"/>
</dbReference>
<dbReference type="InterPro" id="IPR041789">
    <property type="entry name" value="ERM_FERM_C"/>
</dbReference>
<evidence type="ECO:0000256" key="9">
    <source>
        <dbReference type="SAM" id="Coils"/>
    </source>
</evidence>
<dbReference type="Gene3D" id="2.30.29.30">
    <property type="entry name" value="Pleckstrin-homology domain (PH domain)/Phosphotyrosine-binding domain (PTB)"/>
    <property type="match status" value="1"/>
</dbReference>
<feature type="coiled-coil region" evidence="9">
    <location>
        <begin position="517"/>
        <end position="551"/>
    </location>
</feature>
<name>A0A2G5VLP5_9PELO</name>
<dbReference type="PIRSF" id="PIRSF002305">
    <property type="entry name" value="ERM"/>
    <property type="match status" value="1"/>
</dbReference>
<dbReference type="Pfam" id="PF00096">
    <property type="entry name" value="zf-C2H2"/>
    <property type="match status" value="1"/>
</dbReference>
<proteinExistence type="predicted"/>
<dbReference type="Pfam" id="PF00769">
    <property type="entry name" value="ERM_C"/>
    <property type="match status" value="1"/>
</dbReference>
<evidence type="ECO:0000256" key="2">
    <source>
        <dbReference type="ARBA" id="ARBA00004202"/>
    </source>
</evidence>
<dbReference type="PROSITE" id="PS50057">
    <property type="entry name" value="FERM_3"/>
    <property type="match status" value="1"/>
</dbReference>
<dbReference type="SUPFAM" id="SSF50729">
    <property type="entry name" value="PH domain-like"/>
    <property type="match status" value="1"/>
</dbReference>
<dbReference type="SUPFAM" id="SSF47031">
    <property type="entry name" value="Second domain of FERM"/>
    <property type="match status" value="1"/>
</dbReference>
<accession>A0A2G5VLP5</accession>
<comment type="subcellular location">
    <subcellularLocation>
        <location evidence="3">Cell junction</location>
        <location evidence="3">Adherens junction</location>
    </subcellularLocation>
    <subcellularLocation>
        <location evidence="2">Cell membrane</location>
        <topology evidence="2">Peripheral membrane protein</topology>
    </subcellularLocation>
    <subcellularLocation>
        <location evidence="1">Cell projection</location>
        <location evidence="1">Microvillus</location>
    </subcellularLocation>
    <subcellularLocation>
        <location evidence="7">Cell projection</location>
        <location evidence="7">Rhabdomere</location>
    </subcellularLocation>
</comment>
<dbReference type="InterPro" id="IPR029071">
    <property type="entry name" value="Ubiquitin-like_domsf"/>
</dbReference>
<dbReference type="InterPro" id="IPR035963">
    <property type="entry name" value="FERM_2"/>
</dbReference>
<dbReference type="GO" id="GO:0005912">
    <property type="term" value="C:adherens junction"/>
    <property type="evidence" value="ECO:0007669"/>
    <property type="project" value="UniProtKB-SubCell"/>
</dbReference>
<dbReference type="SMART" id="SM01196">
    <property type="entry name" value="FERM_C"/>
    <property type="match status" value="1"/>
</dbReference>
<organism evidence="12 13">
    <name type="scientific">Caenorhabditis nigoni</name>
    <dbReference type="NCBI Taxonomy" id="1611254"/>
    <lineage>
        <taxon>Eukaryota</taxon>
        <taxon>Metazoa</taxon>
        <taxon>Ecdysozoa</taxon>
        <taxon>Nematoda</taxon>
        <taxon>Chromadorea</taxon>
        <taxon>Rhabditida</taxon>
        <taxon>Rhabditina</taxon>
        <taxon>Rhabditomorpha</taxon>
        <taxon>Rhabditoidea</taxon>
        <taxon>Rhabditidae</taxon>
        <taxon>Peloderinae</taxon>
        <taxon>Caenorhabditis</taxon>
    </lineage>
</organism>
<evidence type="ECO:0000256" key="5">
    <source>
        <dbReference type="ARBA" id="ARBA00022475"/>
    </source>
</evidence>
<feature type="domain" description="C2H2-type" evidence="11">
    <location>
        <begin position="6"/>
        <end position="34"/>
    </location>
</feature>
<dbReference type="SUPFAM" id="SSF54236">
    <property type="entry name" value="Ubiquitin-like"/>
    <property type="match status" value="1"/>
</dbReference>
<evidence type="ECO:0000256" key="1">
    <source>
        <dbReference type="ARBA" id="ARBA00004105"/>
    </source>
</evidence>
<evidence type="ECO:0000259" key="10">
    <source>
        <dbReference type="PROSITE" id="PS50057"/>
    </source>
</evidence>
<dbReference type="PROSITE" id="PS00661">
    <property type="entry name" value="FERM_2"/>
    <property type="match status" value="1"/>
</dbReference>
<evidence type="ECO:0000256" key="7">
    <source>
        <dbReference type="ARBA" id="ARBA00043944"/>
    </source>
</evidence>
<evidence type="ECO:0000259" key="11">
    <source>
        <dbReference type="PROSITE" id="PS50157"/>
    </source>
</evidence>
<dbReference type="FunFam" id="1.20.80.10:FF:000002">
    <property type="entry name" value="radixin isoform X1"/>
    <property type="match status" value="1"/>
</dbReference>
<dbReference type="EMBL" id="PDUG01000001">
    <property type="protein sequence ID" value="PIC52699.1"/>
    <property type="molecule type" value="Genomic_DNA"/>
</dbReference>
<keyword evidence="13" id="KW-1185">Reference proteome</keyword>
<dbReference type="GO" id="GO:0003779">
    <property type="term" value="F:actin binding"/>
    <property type="evidence" value="ECO:0007669"/>
    <property type="project" value="InterPro"/>
</dbReference>
<dbReference type="AlphaFoldDB" id="A0A2G5VLP5"/>
<dbReference type="InterPro" id="IPR013087">
    <property type="entry name" value="Znf_C2H2_type"/>
</dbReference>
<evidence type="ECO:0000256" key="6">
    <source>
        <dbReference type="ARBA" id="ARBA00023136"/>
    </source>
</evidence>
<dbReference type="CDD" id="cd14473">
    <property type="entry name" value="FERM_B-lobe"/>
    <property type="match status" value="1"/>
</dbReference>
<dbReference type="FunFam" id="3.10.20.90:FF:000013">
    <property type="entry name" value="radixin isoform X1"/>
    <property type="match status" value="1"/>
</dbReference>
<dbReference type="SMART" id="SM00295">
    <property type="entry name" value="B41"/>
    <property type="match status" value="1"/>
</dbReference>
<feature type="coiled-coil region" evidence="9">
    <location>
        <begin position="420"/>
        <end position="476"/>
    </location>
</feature>
<dbReference type="Pfam" id="PF09380">
    <property type="entry name" value="FERM_C"/>
    <property type="match status" value="1"/>
</dbReference>